<accession>A0A9X2DY03</accession>
<name>A0A9X2DY03_9MICO</name>
<proteinExistence type="inferred from homology"/>
<evidence type="ECO:0000256" key="1">
    <source>
        <dbReference type="ARBA" id="ARBA00010945"/>
    </source>
</evidence>
<dbReference type="SUPFAM" id="SSF56672">
    <property type="entry name" value="DNA/RNA polymerases"/>
    <property type="match status" value="1"/>
</dbReference>
<dbReference type="InterPro" id="IPR043502">
    <property type="entry name" value="DNA/RNA_pol_sf"/>
</dbReference>
<comment type="caution">
    <text evidence="5">The sequence shown here is derived from an EMBL/GenBank/DDBJ whole genome shotgun (WGS) entry which is preliminary data.</text>
</comment>
<dbReference type="Gene3D" id="1.10.150.20">
    <property type="entry name" value="5' to 3' exonuclease, C-terminal subdomain"/>
    <property type="match status" value="1"/>
</dbReference>
<dbReference type="GO" id="GO:0070987">
    <property type="term" value="P:error-free translesion synthesis"/>
    <property type="evidence" value="ECO:0007669"/>
    <property type="project" value="TreeGrafter"/>
</dbReference>
<evidence type="ECO:0000256" key="3">
    <source>
        <dbReference type="SAM" id="MobiDB-lite"/>
    </source>
</evidence>
<dbReference type="EMBL" id="JAMRYM010000056">
    <property type="protein sequence ID" value="MCM6763262.1"/>
    <property type="molecule type" value="Genomic_DNA"/>
</dbReference>
<dbReference type="Gene3D" id="3.40.1170.60">
    <property type="match status" value="1"/>
</dbReference>
<dbReference type="InterPro" id="IPR001126">
    <property type="entry name" value="UmuC"/>
</dbReference>
<gene>
    <name evidence="5" type="ORF">NB037_12620</name>
</gene>
<feature type="domain" description="UmuC" evidence="4">
    <location>
        <begin position="5"/>
        <end position="180"/>
    </location>
</feature>
<organism evidence="5 6">
    <name type="scientific">Rathayibacter rubneri</name>
    <dbReference type="NCBI Taxonomy" id="2950106"/>
    <lineage>
        <taxon>Bacteria</taxon>
        <taxon>Bacillati</taxon>
        <taxon>Actinomycetota</taxon>
        <taxon>Actinomycetes</taxon>
        <taxon>Micrococcales</taxon>
        <taxon>Microbacteriaceae</taxon>
        <taxon>Rathayibacter</taxon>
    </lineage>
</organism>
<dbReference type="GO" id="GO:0003684">
    <property type="term" value="F:damaged DNA binding"/>
    <property type="evidence" value="ECO:0007669"/>
    <property type="project" value="InterPro"/>
</dbReference>
<dbReference type="Pfam" id="PF11799">
    <property type="entry name" value="IMS_C"/>
    <property type="match status" value="1"/>
</dbReference>
<dbReference type="Pfam" id="PF00817">
    <property type="entry name" value="IMS"/>
    <property type="match status" value="1"/>
</dbReference>
<evidence type="ECO:0000313" key="5">
    <source>
        <dbReference type="EMBL" id="MCM6763262.1"/>
    </source>
</evidence>
<keyword evidence="6" id="KW-1185">Reference proteome</keyword>
<protein>
    <submittedName>
        <fullName evidence="5">DNA polymerase IV</fullName>
    </submittedName>
</protein>
<comment type="similarity">
    <text evidence="1">Belongs to the DNA polymerase type-Y family.</text>
</comment>
<feature type="region of interest" description="Disordered" evidence="3">
    <location>
        <begin position="233"/>
        <end position="252"/>
    </location>
</feature>
<dbReference type="PANTHER" id="PTHR45990:SF1">
    <property type="entry name" value="DNA REPAIR PROTEIN REV1"/>
    <property type="match status" value="1"/>
</dbReference>
<dbReference type="GO" id="GO:0003887">
    <property type="term" value="F:DNA-directed DNA polymerase activity"/>
    <property type="evidence" value="ECO:0007669"/>
    <property type="project" value="TreeGrafter"/>
</dbReference>
<dbReference type="GO" id="GO:0006281">
    <property type="term" value="P:DNA repair"/>
    <property type="evidence" value="ECO:0007669"/>
    <property type="project" value="InterPro"/>
</dbReference>
<evidence type="ECO:0000313" key="6">
    <source>
        <dbReference type="Proteomes" id="UP001155240"/>
    </source>
</evidence>
<dbReference type="InterPro" id="IPR043128">
    <property type="entry name" value="Rev_trsase/Diguanyl_cyclase"/>
</dbReference>
<dbReference type="PROSITE" id="PS50173">
    <property type="entry name" value="UMUC"/>
    <property type="match status" value="1"/>
</dbReference>
<dbReference type="Gene3D" id="3.30.70.270">
    <property type="match status" value="1"/>
</dbReference>
<dbReference type="GO" id="GO:0017125">
    <property type="term" value="F:deoxycytidyl transferase activity"/>
    <property type="evidence" value="ECO:0007669"/>
    <property type="project" value="TreeGrafter"/>
</dbReference>
<dbReference type="PANTHER" id="PTHR45990">
    <property type="entry name" value="DNA REPAIR PROTEIN REV1"/>
    <property type="match status" value="1"/>
</dbReference>
<dbReference type="InterPro" id="IPR017961">
    <property type="entry name" value="DNA_pol_Y-fam_little_finger"/>
</dbReference>
<reference evidence="5" key="1">
    <citation type="submission" date="2022-06" db="EMBL/GenBank/DDBJ databases">
        <title>Whole genome shotgun sequencing (WGS) of Rathayibacter sp. ZW T2_19, isolated from stored onions (Allium cepa).</title>
        <authorList>
            <person name="Stoll D.A."/>
            <person name="Huch M."/>
        </authorList>
    </citation>
    <scope>NUCLEOTIDE SEQUENCE</scope>
    <source>
        <strain evidence="5">ZW T2_19</strain>
    </source>
</reference>
<comment type="function">
    <text evidence="2">Poorly processive, error-prone DNA polymerase involved in untargeted mutagenesis. Copies undamaged DNA at stalled replication forks, which arise in vivo from mismatched or misaligned primer ends. These misaligned primers can be extended by PolIV. Exhibits no 3'-5' exonuclease (proofreading) activity. May be involved in translesional synthesis, in conjunction with the beta clamp from PolIII.</text>
</comment>
<evidence type="ECO:0000256" key="2">
    <source>
        <dbReference type="ARBA" id="ARBA00025589"/>
    </source>
</evidence>
<evidence type="ECO:0000259" key="4">
    <source>
        <dbReference type="PROSITE" id="PS50173"/>
    </source>
</evidence>
<dbReference type="AlphaFoldDB" id="A0A9X2DY03"/>
<dbReference type="RefSeq" id="WP_251946267.1">
    <property type="nucleotide sequence ID" value="NZ_JAMRYM010000056.1"/>
</dbReference>
<dbReference type="Proteomes" id="UP001155240">
    <property type="component" value="Unassembled WGS sequence"/>
</dbReference>
<dbReference type="GO" id="GO:0042276">
    <property type="term" value="P:error-prone translesion synthesis"/>
    <property type="evidence" value="ECO:0007669"/>
    <property type="project" value="TreeGrafter"/>
</dbReference>
<sequence length="346" mass="36440">MTRFLLHADADAFFASVVMRRRPELRQVPMAAVAHVFIASANYPARALGVRGGMPVQEARAICPSLVLVDLPRDAIEEASDALFDLFASSARAVEPGSMEEAFLDVGASDESGALAAGRELRRRAAVEFGLPVSVGIGSTKLLAKLASRAAKPDGLVLIGTSEEADLRERLPLGDAWGVGPVSRERLRVIGVERLGDLDDVSDGELTSVCGPAMARRLRGYRAGTDDAVVRPVEERRTLSSEGTTSGYDRADHSPSELVEACLARVCRRARRAGLVATGLSLSLRPASGGSAIVLRRARADASAEEEEWAATARELLAEGSPPPLVGAAVTLTGLVPRGSAPVALF</sequence>